<dbReference type="InterPro" id="IPR027417">
    <property type="entry name" value="P-loop_NTPase"/>
</dbReference>
<dbReference type="KEGG" id="mcub:MCBB_1567"/>
<feature type="domain" description="D-glutamate N-acetyltransferase-like C-terminal" evidence="1">
    <location>
        <begin position="155"/>
        <end position="334"/>
    </location>
</feature>
<dbReference type="InterPro" id="IPR011669">
    <property type="entry name" value="DgcN-like"/>
</dbReference>
<dbReference type="PANTHER" id="PTHR40690">
    <property type="entry name" value="GLL3100 PROTEIN"/>
    <property type="match status" value="1"/>
</dbReference>
<dbReference type="PATRIC" id="fig|129848.4.peg.1600"/>
<dbReference type="OrthoDB" id="30617at2157"/>
<dbReference type="GeneID" id="30412406"/>
<dbReference type="Pfam" id="PF07755">
    <property type="entry name" value="DUF1611"/>
    <property type="match status" value="1"/>
</dbReference>
<gene>
    <name evidence="3" type="ORF">MCBB_1567</name>
</gene>
<feature type="domain" description="D-glutamate N-acetyltransferase-like N-terminal" evidence="2">
    <location>
        <begin position="46"/>
        <end position="129"/>
    </location>
</feature>
<dbReference type="PIRSF" id="PIRSF026760">
    <property type="entry name" value="UCP026760"/>
    <property type="match status" value="1"/>
</dbReference>
<dbReference type="EMBL" id="LT607756">
    <property type="protein sequence ID" value="SCG86122.1"/>
    <property type="molecule type" value="Genomic_DNA"/>
</dbReference>
<dbReference type="Pfam" id="PF17396">
    <property type="entry name" value="DUF1611_N"/>
    <property type="match status" value="1"/>
</dbReference>
<dbReference type="SUPFAM" id="SSF52540">
    <property type="entry name" value="P-loop containing nucleoside triphosphate hydrolases"/>
    <property type="match status" value="1"/>
</dbReference>
<dbReference type="Gene3D" id="3.40.50.300">
    <property type="entry name" value="P-loop containing nucleotide triphosphate hydrolases"/>
    <property type="match status" value="1"/>
</dbReference>
<dbReference type="PANTHER" id="PTHR40690:SF1">
    <property type="entry name" value="DUF1611 DOMAIN-CONTAINING PROTEIN"/>
    <property type="match status" value="1"/>
</dbReference>
<dbReference type="InterPro" id="IPR035086">
    <property type="entry name" value="DgcN-like_C"/>
</dbReference>
<dbReference type="Gene3D" id="3.40.50.720">
    <property type="entry name" value="NAD(P)-binding Rossmann-like Domain"/>
    <property type="match status" value="1"/>
</dbReference>
<evidence type="ECO:0000313" key="3">
    <source>
        <dbReference type="EMBL" id="SCG86122.1"/>
    </source>
</evidence>
<reference evidence="3 4" key="1">
    <citation type="submission" date="2016-08" db="EMBL/GenBank/DDBJ databases">
        <authorList>
            <person name="Seilhamer J.J."/>
        </authorList>
    </citation>
    <scope>NUCLEOTIDE SEQUENCE [LARGE SCALE GENOMIC DNA]</scope>
    <source>
        <strain evidence="3">Buetzberg</strain>
    </source>
</reference>
<accession>A0A1D3L394</accession>
<name>A0A1D3L394_9EURY</name>
<evidence type="ECO:0000259" key="2">
    <source>
        <dbReference type="Pfam" id="PF17396"/>
    </source>
</evidence>
<sequence>MYFITSVEELQELNPFIIIGCGGGGEKFSNFEGVETVGFIDDDTRKQGKDFCNLTVSGDLKQLIQETDAKSVAIMLPIGAEGTALKYAVEAIDNGKNVVASFRSLPISQNESLIKFAESRGVALKEISPRLDVVKNIFGVAPPKCTETLPKITYKHKVPVVFVGGTSQECGKRTTTRMLGKAAKEMGLNAVVISTDEMGLEKPADVNFRAGSLSVMDVASAVMGTVKYMEENKDPDIIFVEGQSSLTERGNPHPKGLSAAILFGAMPDATIVCHRPNHPYREPVGIEYEVKAIEAVEPTKVVGLSLNLRNVDEPCDLAEYENEYGLPAVDIARGVNGGASRLLKVIIDHIGEFKK</sequence>
<proteinExistence type="predicted"/>
<evidence type="ECO:0000259" key="1">
    <source>
        <dbReference type="Pfam" id="PF07755"/>
    </source>
</evidence>
<dbReference type="RefSeq" id="WP_071907212.1">
    <property type="nucleotide sequence ID" value="NZ_LT607756.1"/>
</dbReference>
<dbReference type="AlphaFoldDB" id="A0A1D3L394"/>
<protein>
    <recommendedName>
        <fullName evidence="5">DUF1611 domain-containing protein</fullName>
    </recommendedName>
</protein>
<organism evidence="3 4">
    <name type="scientific">Methanobacterium congolense</name>
    <dbReference type="NCBI Taxonomy" id="118062"/>
    <lineage>
        <taxon>Archaea</taxon>
        <taxon>Methanobacteriati</taxon>
        <taxon>Methanobacteriota</taxon>
        <taxon>Methanomada group</taxon>
        <taxon>Methanobacteria</taxon>
        <taxon>Methanobacteriales</taxon>
        <taxon>Methanobacteriaceae</taxon>
        <taxon>Methanobacterium</taxon>
    </lineage>
</organism>
<evidence type="ECO:0000313" key="4">
    <source>
        <dbReference type="Proteomes" id="UP000094707"/>
    </source>
</evidence>
<evidence type="ECO:0008006" key="5">
    <source>
        <dbReference type="Google" id="ProtNLM"/>
    </source>
</evidence>
<dbReference type="InterPro" id="IPR035402">
    <property type="entry name" value="DgcN-like_N"/>
</dbReference>
<dbReference type="STRING" id="118062.MCBB_1567"/>
<keyword evidence="4" id="KW-1185">Reference proteome</keyword>
<dbReference type="Proteomes" id="UP000094707">
    <property type="component" value="Chromosome I"/>
</dbReference>